<organism evidence="3 4">
    <name type="scientific">Simkania negevensis</name>
    <dbReference type="NCBI Taxonomy" id="83561"/>
    <lineage>
        <taxon>Bacteria</taxon>
        <taxon>Pseudomonadati</taxon>
        <taxon>Chlamydiota</taxon>
        <taxon>Chlamydiia</taxon>
        <taxon>Parachlamydiales</taxon>
        <taxon>Simkaniaceae</taxon>
        <taxon>Simkania</taxon>
    </lineage>
</organism>
<dbReference type="PANTHER" id="PTHR30251:SF4">
    <property type="entry name" value="SLR1668 PROTEIN"/>
    <property type="match status" value="1"/>
</dbReference>
<dbReference type="Proteomes" id="UP000722121">
    <property type="component" value="Unassembled WGS sequence"/>
</dbReference>
<dbReference type="InterPro" id="IPR050643">
    <property type="entry name" value="Periplasmic_pilus_chap"/>
</dbReference>
<feature type="chain" id="PRO_5045919511" evidence="1">
    <location>
        <begin position="26"/>
        <end position="261"/>
    </location>
</feature>
<proteinExistence type="predicted"/>
<feature type="signal peptide" evidence="1">
    <location>
        <begin position="1"/>
        <end position="25"/>
    </location>
</feature>
<dbReference type="InterPro" id="IPR016147">
    <property type="entry name" value="Pili_assmbl_chaperone_N"/>
</dbReference>
<protein>
    <submittedName>
        <fullName evidence="3">Molecular chaperone</fullName>
    </submittedName>
</protein>
<keyword evidence="1" id="KW-0732">Signal</keyword>
<evidence type="ECO:0000259" key="2">
    <source>
        <dbReference type="Pfam" id="PF00345"/>
    </source>
</evidence>
<comment type="caution">
    <text evidence="3">The sequence shown here is derived from an EMBL/GenBank/DDBJ whole genome shotgun (WGS) entry which is preliminary data.</text>
</comment>
<keyword evidence="4" id="KW-1185">Reference proteome</keyword>
<accession>A0ABS3ASU1</accession>
<dbReference type="SUPFAM" id="SSF49354">
    <property type="entry name" value="PapD-like"/>
    <property type="match status" value="1"/>
</dbReference>
<name>A0ABS3ASU1_9BACT</name>
<dbReference type="EMBL" id="JAFITR010000100">
    <property type="protein sequence ID" value="MBN4067284.1"/>
    <property type="molecule type" value="Genomic_DNA"/>
</dbReference>
<dbReference type="Pfam" id="PF00345">
    <property type="entry name" value="PapD_N"/>
    <property type="match status" value="1"/>
</dbReference>
<dbReference type="Gene3D" id="2.60.40.10">
    <property type="entry name" value="Immunoglobulins"/>
    <property type="match status" value="1"/>
</dbReference>
<dbReference type="InterPro" id="IPR013783">
    <property type="entry name" value="Ig-like_fold"/>
</dbReference>
<evidence type="ECO:0000313" key="3">
    <source>
        <dbReference type="EMBL" id="MBN4067284.1"/>
    </source>
</evidence>
<evidence type="ECO:0000256" key="1">
    <source>
        <dbReference type="SAM" id="SignalP"/>
    </source>
</evidence>
<reference evidence="3 4" key="1">
    <citation type="submission" date="2021-02" db="EMBL/GenBank/DDBJ databases">
        <title>Activity-based single-cell genomes from oceanic crustal fluid captures similar information to metagenomic and metatranscriptomic surveys with orders of magnitude less sampling.</title>
        <authorList>
            <person name="D'Angelo T.S."/>
            <person name="Orcutt B.N."/>
        </authorList>
    </citation>
    <scope>NUCLEOTIDE SEQUENCE [LARGE SCALE GENOMIC DNA]</scope>
    <source>
        <strain evidence="3">AH-315-G07</strain>
    </source>
</reference>
<dbReference type="PANTHER" id="PTHR30251">
    <property type="entry name" value="PILUS ASSEMBLY CHAPERONE"/>
    <property type="match status" value="1"/>
</dbReference>
<feature type="domain" description="Pili assembly chaperone N-terminal" evidence="2">
    <location>
        <begin position="42"/>
        <end position="145"/>
    </location>
</feature>
<dbReference type="InterPro" id="IPR008962">
    <property type="entry name" value="PapD-like_sf"/>
</dbReference>
<gene>
    <name evidence="3" type="ORF">JYU14_04295</name>
</gene>
<sequence length="261" mass="29356">MKRKLRWLVATVCFSVSFLCLPSFTFFPVVQDFSPAGPLSRQQFHLFNDGEEAVTVELTLQARTVNIDGEDQLSFANEDFHVSPSLVHLGKNEGQVVHVAWNGSEFLNSEKAYRLIAKQRPEQKNAANADTSTLASQGDIKLLFQYYVAVYVAPDDAKPYITLDSVEPVVNSQGEKQIVVTLSNRGTKRMRLRDFNFEFLPLDGAERGFFSKLTTVSSRDFPELDNKVLLANATRRYTLPWPQGVELGPVAARLVEGPWIR</sequence>
<evidence type="ECO:0000313" key="4">
    <source>
        <dbReference type="Proteomes" id="UP000722121"/>
    </source>
</evidence>